<dbReference type="SwissPalm" id="Q8R2T1"/>
<gene>
    <name evidence="1 2" type="primary">Flcn</name>
</gene>
<dbReference type="AlphaFoldDB" id="Q8R2T1"/>
<name>Q8R2T1_MOUSE</name>
<accession>Q8R2T1</accession>
<reference evidence="1" key="1">
    <citation type="journal article" date="2004" name="Genome Res.">
        <title>The status, quality, and expansion of the NIH full-length cDNA project: the Mammalian Gene Collection (MGC).</title>
        <authorList>
            <consortium name="The MGC Project Team"/>
            <person name="Gerhard D.S."/>
            <person name="Wagner L."/>
            <person name="Feingold E.A."/>
            <person name="Shenmen C.M."/>
            <person name="Grouse L.H."/>
            <person name="Schuler G."/>
            <person name="Klein S.L."/>
            <person name="Old S."/>
            <person name="Rasooly R."/>
            <person name="Good P."/>
            <person name="Guyer M."/>
            <person name="Peck A.M."/>
            <person name="Derge J.G."/>
            <person name="Lipman D."/>
            <person name="Collins F.S."/>
            <person name="Jang W."/>
            <person name="Sherry S."/>
            <person name="Feolo M."/>
            <person name="Misquitta L."/>
            <person name="Lee E."/>
            <person name="Rotmistrovsky K."/>
            <person name="Greenhut S.F."/>
            <person name="Schaefer C.F."/>
            <person name="Buetow K."/>
            <person name="Bonner T.I."/>
            <person name="Haussler D."/>
            <person name="Kent J."/>
            <person name="Kiekhaus M."/>
            <person name="Furey T."/>
            <person name="Brent M."/>
            <person name="Prange C."/>
            <person name="Schreiber K."/>
            <person name="Shapiro N."/>
            <person name="Bhat N.K."/>
            <person name="Hopkins R.F."/>
            <person name="Hsie F."/>
            <person name="Driscoll T."/>
            <person name="Soares M.B."/>
            <person name="Casavant T.L."/>
            <person name="Scheetz T.E."/>
            <person name="Brown-stein M.J."/>
            <person name="Usdin T.B."/>
            <person name="Toshiyuki S."/>
            <person name="Carninci P."/>
            <person name="Piao Y."/>
            <person name="Dudekula D.B."/>
            <person name="Ko M.S."/>
            <person name="Kawakami K."/>
            <person name="Suzuki Y."/>
            <person name="Sugano S."/>
            <person name="Gruber C.E."/>
            <person name="Smith M.R."/>
            <person name="Simmons B."/>
            <person name="Moore T."/>
            <person name="Waterman R."/>
            <person name="Johnson S.L."/>
            <person name="Ruan Y."/>
            <person name="Wei C.L."/>
            <person name="Mathavan S."/>
            <person name="Gunaratne P.H."/>
            <person name="Wu J."/>
            <person name="Garcia A.M."/>
            <person name="Hulyk S.W."/>
            <person name="Fuh E."/>
            <person name="Yuan Y."/>
            <person name="Sneed A."/>
            <person name="Kowis C."/>
            <person name="Hodgson A."/>
            <person name="Muzny D.M."/>
            <person name="McPherson J."/>
            <person name="Gibbs R.A."/>
            <person name="Fahey J."/>
            <person name="Helton E."/>
            <person name="Ketteman M."/>
            <person name="Madan A."/>
            <person name="Rodrigues S."/>
            <person name="Sanchez A."/>
            <person name="Whiting M."/>
            <person name="Madari A."/>
            <person name="Young A.C."/>
            <person name="Wetherby K.D."/>
            <person name="Granite S.J."/>
            <person name="Kwong P.N."/>
            <person name="Brinkley C.P."/>
            <person name="Pearson R.L."/>
            <person name="Bouffard G.G."/>
            <person name="Blakesly R.W."/>
            <person name="Green E.D."/>
            <person name="Dickson M.C."/>
            <person name="Rodriguez A.C."/>
            <person name="Grimwood J."/>
            <person name="Schmutz J."/>
            <person name="Myers R.M."/>
            <person name="Butterfield Y.S."/>
            <person name="Griffith M."/>
            <person name="Griffith O.L."/>
            <person name="Krzywinski M.I."/>
            <person name="Liao N."/>
            <person name="Morin R."/>
            <person name="Morrin R."/>
            <person name="Palmquist D."/>
            <person name="Petrescu A.S."/>
            <person name="Skalska U."/>
            <person name="Smailus D.E."/>
            <person name="Stott J.M."/>
            <person name="Schnerch A."/>
            <person name="Schein J.E."/>
            <person name="Jones S.J."/>
            <person name="Holt R.A."/>
            <person name="Baross A."/>
            <person name="Marra M.A."/>
            <person name="Clifton S."/>
            <person name="Makowski K.A."/>
            <person name="Bosak S."/>
            <person name="Malek J."/>
        </authorList>
    </citation>
    <scope>NUCLEOTIDE SEQUENCE [LARGE SCALE MRNA]</scope>
    <source>
        <strain evidence="1">FVB/N</strain>
        <tissue evidence="1">Mammary tumor. C3</tissue>
    </source>
</reference>
<protein>
    <submittedName>
        <fullName evidence="1">Flcn protein</fullName>
    </submittedName>
</protein>
<proteinExistence type="evidence at transcript level"/>
<dbReference type="AGR" id="MGI:2442184"/>
<evidence type="ECO:0000313" key="1">
    <source>
        <dbReference type="EMBL" id="AAH27276.1"/>
    </source>
</evidence>
<feature type="non-terminal residue" evidence="1">
    <location>
        <position position="1"/>
    </location>
</feature>
<organism evidence="1">
    <name type="scientific">Mus musculus</name>
    <name type="common">Mouse</name>
    <dbReference type="NCBI Taxonomy" id="10090"/>
    <lineage>
        <taxon>Eukaryota</taxon>
        <taxon>Metazoa</taxon>
        <taxon>Chordata</taxon>
        <taxon>Craniata</taxon>
        <taxon>Vertebrata</taxon>
        <taxon>Euteleostomi</taxon>
        <taxon>Mammalia</taxon>
        <taxon>Eutheria</taxon>
        <taxon>Euarchontoglires</taxon>
        <taxon>Glires</taxon>
        <taxon>Rodentia</taxon>
        <taxon>Myomorpha</taxon>
        <taxon>Muroidea</taxon>
        <taxon>Muridae</taxon>
        <taxon>Murinae</taxon>
        <taxon>Mus</taxon>
        <taxon>Mus</taxon>
    </lineage>
</organism>
<dbReference type="EMBL" id="BC027276">
    <property type="protein sequence ID" value="AAH27276.1"/>
    <property type="molecule type" value="mRNA"/>
</dbReference>
<dbReference type="MGI" id="MGI:2442184">
    <property type="gene designation" value="Flcn"/>
</dbReference>
<sequence>KPHSYRVTELTPRTPSGRWCTDQLCGKNCPWVSDFWGEALFMA</sequence>
<evidence type="ECO:0000313" key="2">
    <source>
        <dbReference type="MGI" id="MGI:2442184"/>
    </source>
</evidence>